<protein>
    <submittedName>
        <fullName evidence="4">Unannotated protein</fullName>
    </submittedName>
</protein>
<feature type="domain" description="HTH luxR-type" evidence="2">
    <location>
        <begin position="147"/>
        <end position="212"/>
    </location>
</feature>
<dbReference type="EMBL" id="CAEZTD010000023">
    <property type="protein sequence ID" value="CAB4557077.1"/>
    <property type="molecule type" value="Genomic_DNA"/>
</dbReference>
<proteinExistence type="predicted"/>
<dbReference type="CDD" id="cd06170">
    <property type="entry name" value="LuxR_C_like"/>
    <property type="match status" value="1"/>
</dbReference>
<organism evidence="4">
    <name type="scientific">freshwater metagenome</name>
    <dbReference type="NCBI Taxonomy" id="449393"/>
    <lineage>
        <taxon>unclassified sequences</taxon>
        <taxon>metagenomes</taxon>
        <taxon>ecological metagenomes</taxon>
    </lineage>
</organism>
<dbReference type="GO" id="GO:0003677">
    <property type="term" value="F:DNA binding"/>
    <property type="evidence" value="ECO:0007669"/>
    <property type="project" value="UniProtKB-KW"/>
</dbReference>
<sequence length="220" mass="23477">MRSPGSTIRVAIVEDHVLYRDLLESSLQSTPDIEVVISVSGSTEAKQLIVAGNVDVAILDIELADGNGIGLGVTLRRNDPNLEILLLSGRDMIELLLGLPEEQRHGWSYLSKSSSASLETLLDVIRHTAAGKSVIDPALIDRSRARPGTPVSSLTRRQFEILRMVARGLSNQAIADEIGIAANSVVNHLSSIYSALGIAEGSNARVSAVLEFLSDTARAS</sequence>
<dbReference type="Pfam" id="PF00196">
    <property type="entry name" value="GerE"/>
    <property type="match status" value="1"/>
</dbReference>
<dbReference type="GO" id="GO:0006355">
    <property type="term" value="P:regulation of DNA-templated transcription"/>
    <property type="evidence" value="ECO:0007669"/>
    <property type="project" value="InterPro"/>
</dbReference>
<dbReference type="PROSITE" id="PS50110">
    <property type="entry name" value="RESPONSE_REGULATORY"/>
    <property type="match status" value="1"/>
</dbReference>
<dbReference type="InterPro" id="IPR000792">
    <property type="entry name" value="Tscrpt_reg_LuxR_C"/>
</dbReference>
<dbReference type="PRINTS" id="PR00038">
    <property type="entry name" value="HTHLUXR"/>
</dbReference>
<dbReference type="InterPro" id="IPR039420">
    <property type="entry name" value="WalR-like"/>
</dbReference>
<evidence type="ECO:0000259" key="2">
    <source>
        <dbReference type="PROSITE" id="PS50043"/>
    </source>
</evidence>
<dbReference type="PANTHER" id="PTHR43214">
    <property type="entry name" value="TWO-COMPONENT RESPONSE REGULATOR"/>
    <property type="match status" value="1"/>
</dbReference>
<dbReference type="PROSITE" id="PS50043">
    <property type="entry name" value="HTH_LUXR_2"/>
    <property type="match status" value="1"/>
</dbReference>
<evidence type="ECO:0000313" key="4">
    <source>
        <dbReference type="EMBL" id="CAB4557077.1"/>
    </source>
</evidence>
<dbReference type="InterPro" id="IPR001789">
    <property type="entry name" value="Sig_transdc_resp-reg_receiver"/>
</dbReference>
<name>A0A6J6CZZ3_9ZZZZ</name>
<gene>
    <name evidence="4" type="ORF">UFOPK1591_00457</name>
</gene>
<dbReference type="Pfam" id="PF00072">
    <property type="entry name" value="Response_reg"/>
    <property type="match status" value="1"/>
</dbReference>
<feature type="domain" description="Response regulatory" evidence="3">
    <location>
        <begin position="9"/>
        <end position="127"/>
    </location>
</feature>
<keyword evidence="1" id="KW-0238">DNA-binding</keyword>
<dbReference type="AlphaFoldDB" id="A0A6J6CZZ3"/>
<dbReference type="InterPro" id="IPR011006">
    <property type="entry name" value="CheY-like_superfamily"/>
</dbReference>
<dbReference type="Gene3D" id="3.40.50.2300">
    <property type="match status" value="1"/>
</dbReference>
<dbReference type="SUPFAM" id="SSF46894">
    <property type="entry name" value="C-terminal effector domain of the bipartite response regulators"/>
    <property type="match status" value="1"/>
</dbReference>
<dbReference type="SUPFAM" id="SSF52172">
    <property type="entry name" value="CheY-like"/>
    <property type="match status" value="1"/>
</dbReference>
<evidence type="ECO:0000256" key="1">
    <source>
        <dbReference type="ARBA" id="ARBA00023125"/>
    </source>
</evidence>
<dbReference type="SMART" id="SM00448">
    <property type="entry name" value="REC"/>
    <property type="match status" value="1"/>
</dbReference>
<dbReference type="InterPro" id="IPR016032">
    <property type="entry name" value="Sig_transdc_resp-reg_C-effctor"/>
</dbReference>
<dbReference type="GO" id="GO:0000160">
    <property type="term" value="P:phosphorelay signal transduction system"/>
    <property type="evidence" value="ECO:0007669"/>
    <property type="project" value="InterPro"/>
</dbReference>
<reference evidence="4" key="1">
    <citation type="submission" date="2020-05" db="EMBL/GenBank/DDBJ databases">
        <authorList>
            <person name="Chiriac C."/>
            <person name="Salcher M."/>
            <person name="Ghai R."/>
            <person name="Kavagutti S V."/>
        </authorList>
    </citation>
    <scope>NUCLEOTIDE SEQUENCE</scope>
</reference>
<dbReference type="SMART" id="SM00421">
    <property type="entry name" value="HTH_LUXR"/>
    <property type="match status" value="1"/>
</dbReference>
<accession>A0A6J6CZZ3</accession>
<evidence type="ECO:0000259" key="3">
    <source>
        <dbReference type="PROSITE" id="PS50110"/>
    </source>
</evidence>